<protein>
    <recommendedName>
        <fullName evidence="3">Cytochrome c oxidase assembly protein COX20, mitochondrial</fullName>
    </recommendedName>
</protein>
<evidence type="ECO:0000256" key="6">
    <source>
        <dbReference type="ARBA" id="ARBA00022989"/>
    </source>
</evidence>
<keyword evidence="4 9" id="KW-0812">Transmembrane</keyword>
<evidence type="ECO:0000256" key="4">
    <source>
        <dbReference type="ARBA" id="ARBA00022692"/>
    </source>
</evidence>
<accession>T1IQK9</accession>
<reference evidence="10" key="2">
    <citation type="submission" date="2015-02" db="UniProtKB">
        <authorList>
            <consortium name="EnsemblMetazoa"/>
        </authorList>
    </citation>
    <scope>IDENTIFICATION</scope>
</reference>
<dbReference type="GO" id="GO:0033617">
    <property type="term" value="P:mitochondrial respiratory chain complex IV assembly"/>
    <property type="evidence" value="ECO:0007669"/>
    <property type="project" value="InterPro"/>
</dbReference>
<reference evidence="11" key="1">
    <citation type="submission" date="2011-05" db="EMBL/GenBank/DDBJ databases">
        <authorList>
            <person name="Richards S.R."/>
            <person name="Qu J."/>
            <person name="Jiang H."/>
            <person name="Jhangiani S.N."/>
            <person name="Agravi P."/>
            <person name="Goodspeed R."/>
            <person name="Gross S."/>
            <person name="Mandapat C."/>
            <person name="Jackson L."/>
            <person name="Mathew T."/>
            <person name="Pu L."/>
            <person name="Thornton R."/>
            <person name="Saada N."/>
            <person name="Wilczek-Boney K.B."/>
            <person name="Lee S."/>
            <person name="Kovar C."/>
            <person name="Wu Y."/>
            <person name="Scherer S.E."/>
            <person name="Worley K.C."/>
            <person name="Muzny D.M."/>
            <person name="Gibbs R."/>
        </authorList>
    </citation>
    <scope>NUCLEOTIDE SEQUENCE</scope>
    <source>
        <strain evidence="11">Brora</strain>
    </source>
</reference>
<keyword evidence="7" id="KW-0496">Mitochondrion</keyword>
<dbReference type="PANTHER" id="PTHR31586">
    <property type="entry name" value="CYTOCHROME C OXIDASE PROTEIN 20"/>
    <property type="match status" value="1"/>
</dbReference>
<dbReference type="eggNOG" id="ENOG502S8FP">
    <property type="taxonomic scope" value="Eukaryota"/>
</dbReference>
<dbReference type="InterPro" id="IPR022533">
    <property type="entry name" value="Cox20"/>
</dbReference>
<sequence>MSQDADEDADDYVPFSPTIPFYGKKVRDVPCFRNSFLYGISGGFGVGILYFLATSKTRRATDFGFASFTAITLGYWFHCRYTMSRDRFHFQQIKADVEEYMHREGTSKKPKGPS</sequence>
<evidence type="ECO:0000256" key="9">
    <source>
        <dbReference type="SAM" id="Phobius"/>
    </source>
</evidence>
<evidence type="ECO:0000256" key="1">
    <source>
        <dbReference type="ARBA" id="ARBA00004273"/>
    </source>
</evidence>
<dbReference type="AlphaFoldDB" id="T1IQK9"/>
<keyword evidence="11" id="KW-1185">Reference proteome</keyword>
<feature type="transmembrane region" description="Helical" evidence="9">
    <location>
        <begin position="60"/>
        <end position="78"/>
    </location>
</feature>
<dbReference type="PhylomeDB" id="T1IQK9"/>
<dbReference type="EMBL" id="JH431312">
    <property type="status" value="NOT_ANNOTATED_CDS"/>
    <property type="molecule type" value="Genomic_DNA"/>
</dbReference>
<comment type="similarity">
    <text evidence="2">Belongs to the COX20 family.</text>
</comment>
<evidence type="ECO:0000256" key="8">
    <source>
        <dbReference type="ARBA" id="ARBA00023136"/>
    </source>
</evidence>
<feature type="transmembrane region" description="Helical" evidence="9">
    <location>
        <begin position="35"/>
        <end position="53"/>
    </location>
</feature>
<dbReference type="Pfam" id="PF12597">
    <property type="entry name" value="Cox20"/>
    <property type="match status" value="1"/>
</dbReference>
<evidence type="ECO:0000256" key="5">
    <source>
        <dbReference type="ARBA" id="ARBA00022792"/>
    </source>
</evidence>
<dbReference type="EnsemblMetazoa" id="SMAR003329-RA">
    <property type="protein sequence ID" value="SMAR003329-PA"/>
    <property type="gene ID" value="SMAR003329"/>
</dbReference>
<dbReference type="HOGENOM" id="CLU_101495_1_0_1"/>
<keyword evidence="5" id="KW-0999">Mitochondrion inner membrane</keyword>
<evidence type="ECO:0000256" key="2">
    <source>
        <dbReference type="ARBA" id="ARBA00009575"/>
    </source>
</evidence>
<evidence type="ECO:0000256" key="3">
    <source>
        <dbReference type="ARBA" id="ARBA00017689"/>
    </source>
</evidence>
<name>T1IQK9_STRMM</name>
<comment type="subcellular location">
    <subcellularLocation>
        <location evidence="1">Mitochondrion inner membrane</location>
    </subcellularLocation>
</comment>
<organism evidence="10 11">
    <name type="scientific">Strigamia maritima</name>
    <name type="common">European centipede</name>
    <name type="synonym">Geophilus maritimus</name>
    <dbReference type="NCBI Taxonomy" id="126957"/>
    <lineage>
        <taxon>Eukaryota</taxon>
        <taxon>Metazoa</taxon>
        <taxon>Ecdysozoa</taxon>
        <taxon>Arthropoda</taxon>
        <taxon>Myriapoda</taxon>
        <taxon>Chilopoda</taxon>
        <taxon>Pleurostigmophora</taxon>
        <taxon>Geophilomorpha</taxon>
        <taxon>Linotaeniidae</taxon>
        <taxon>Strigamia</taxon>
    </lineage>
</organism>
<dbReference type="PANTHER" id="PTHR31586:SF1">
    <property type="entry name" value="CYTOCHROME C OXIDASE ASSEMBLY PROTEIN COX20, MITOCHONDRIAL"/>
    <property type="match status" value="1"/>
</dbReference>
<dbReference type="OMA" id="VSQIPCF"/>
<dbReference type="PRINTS" id="PR02049">
    <property type="entry name" value="PROTEINF36A"/>
</dbReference>
<keyword evidence="8 9" id="KW-0472">Membrane</keyword>
<dbReference type="GO" id="GO:0005743">
    <property type="term" value="C:mitochondrial inner membrane"/>
    <property type="evidence" value="ECO:0007669"/>
    <property type="project" value="UniProtKB-SubCell"/>
</dbReference>
<keyword evidence="6 9" id="KW-1133">Transmembrane helix</keyword>
<evidence type="ECO:0000256" key="7">
    <source>
        <dbReference type="ARBA" id="ARBA00023128"/>
    </source>
</evidence>
<evidence type="ECO:0000313" key="10">
    <source>
        <dbReference type="EnsemblMetazoa" id="SMAR003329-PA"/>
    </source>
</evidence>
<evidence type="ECO:0000313" key="11">
    <source>
        <dbReference type="Proteomes" id="UP000014500"/>
    </source>
</evidence>
<proteinExistence type="inferred from homology"/>
<dbReference type="Proteomes" id="UP000014500">
    <property type="component" value="Unassembled WGS sequence"/>
</dbReference>